<dbReference type="RefSeq" id="WP_074649201.1">
    <property type="nucleotide sequence ID" value="NZ_FOIL01000014.1"/>
</dbReference>
<dbReference type="SUPFAM" id="SSF54593">
    <property type="entry name" value="Glyoxalase/Bleomycin resistance protein/Dihydroxybiphenyl dioxygenase"/>
    <property type="match status" value="1"/>
</dbReference>
<evidence type="ECO:0000313" key="2">
    <source>
        <dbReference type="Proteomes" id="UP000199820"/>
    </source>
</evidence>
<dbReference type="EMBL" id="FOIL01000014">
    <property type="protein sequence ID" value="SET35629.1"/>
    <property type="molecule type" value="Genomic_DNA"/>
</dbReference>
<dbReference type="AlphaFoldDB" id="A0A1I0DT85"/>
<evidence type="ECO:0000313" key="1">
    <source>
        <dbReference type="EMBL" id="SET35629.1"/>
    </source>
</evidence>
<gene>
    <name evidence="1" type="ORF">SAMN04487771_101430</name>
</gene>
<dbReference type="InterPro" id="IPR029068">
    <property type="entry name" value="Glyas_Bleomycin-R_OHBP_Dase"/>
</dbReference>
<name>A0A1I0DT85_9FIRM</name>
<protein>
    <recommendedName>
        <fullName evidence="3">VOC domain-containing protein</fullName>
    </recommendedName>
</protein>
<dbReference type="OrthoDB" id="1850059at2"/>
<reference evidence="1 2" key="1">
    <citation type="submission" date="2016-10" db="EMBL/GenBank/DDBJ databases">
        <authorList>
            <person name="de Groot N.N."/>
        </authorList>
    </citation>
    <scope>NUCLEOTIDE SEQUENCE [LARGE SCALE GENOMIC DNA]</scope>
    <source>
        <strain evidence="1 2">KH1P1</strain>
    </source>
</reference>
<sequence>MKITTFNPLIVTRDAPSAIALFEELGFQRRHTKEGISMNNVTDVRMKDANGFHVDIAEGTGEWTMIRINVDNLEEAISFLEARGFHKARHEAANKTVDTGSSRFNIMVSPSGTIFAVSQHTKEND</sequence>
<evidence type="ECO:0008006" key="3">
    <source>
        <dbReference type="Google" id="ProtNLM"/>
    </source>
</evidence>
<dbReference type="Proteomes" id="UP000199820">
    <property type="component" value="Unassembled WGS sequence"/>
</dbReference>
<accession>A0A1I0DT85</accession>
<keyword evidence="2" id="KW-1185">Reference proteome</keyword>
<organism evidence="1 2">
    <name type="scientific">[Clostridium] aminophilum</name>
    <dbReference type="NCBI Taxonomy" id="1526"/>
    <lineage>
        <taxon>Bacteria</taxon>
        <taxon>Bacillati</taxon>
        <taxon>Bacillota</taxon>
        <taxon>Clostridia</taxon>
        <taxon>Lachnospirales</taxon>
        <taxon>Lachnospiraceae</taxon>
    </lineage>
</organism>
<proteinExistence type="predicted"/>